<feature type="signal peptide" evidence="1">
    <location>
        <begin position="1"/>
        <end position="24"/>
    </location>
</feature>
<dbReference type="SUPFAM" id="SSF75304">
    <property type="entry name" value="Amidase signature (AS) enzymes"/>
    <property type="match status" value="1"/>
</dbReference>
<evidence type="ECO:0000313" key="3">
    <source>
        <dbReference type="EMBL" id="KAG1785202.1"/>
    </source>
</evidence>
<dbReference type="Gene3D" id="3.90.1300.10">
    <property type="entry name" value="Amidase signature (AS) domain"/>
    <property type="match status" value="1"/>
</dbReference>
<dbReference type="GeneID" id="64594700"/>
<name>A0A9P7ABM6_9AGAM</name>
<dbReference type="PANTHER" id="PTHR42678:SF34">
    <property type="entry name" value="OS04G0183300 PROTEIN"/>
    <property type="match status" value="1"/>
</dbReference>
<sequence>MGAKPPALFWGLLALGQFLHVSRQSGLTSGQFTSVDLIKAYFSRIEGVNLQVPMLRAVTNLSALQEAAILDYEELTYVPRSVLHGILVLVKDNVATVAFEGVAKRLREAGDIILGKENPSEWAHFRGNINSGWSGVL</sequence>
<gene>
    <name evidence="3" type="ORF">HD556DRAFT_1314463</name>
</gene>
<dbReference type="OrthoDB" id="566138at2759"/>
<dbReference type="RefSeq" id="XP_041152687.1">
    <property type="nucleotide sequence ID" value="XM_041300936.1"/>
</dbReference>
<dbReference type="Proteomes" id="UP000719766">
    <property type="component" value="Unassembled WGS sequence"/>
</dbReference>
<protein>
    <submittedName>
        <fullName evidence="3">Amidase signature domain-containing protein</fullName>
    </submittedName>
</protein>
<dbReference type="PANTHER" id="PTHR42678">
    <property type="entry name" value="AMIDASE"/>
    <property type="match status" value="1"/>
</dbReference>
<organism evidence="3 4">
    <name type="scientific">Suillus plorans</name>
    <dbReference type="NCBI Taxonomy" id="116603"/>
    <lineage>
        <taxon>Eukaryota</taxon>
        <taxon>Fungi</taxon>
        <taxon>Dikarya</taxon>
        <taxon>Basidiomycota</taxon>
        <taxon>Agaricomycotina</taxon>
        <taxon>Agaricomycetes</taxon>
        <taxon>Agaricomycetidae</taxon>
        <taxon>Boletales</taxon>
        <taxon>Suillineae</taxon>
        <taxon>Suillaceae</taxon>
        <taxon>Suillus</taxon>
    </lineage>
</organism>
<evidence type="ECO:0000259" key="2">
    <source>
        <dbReference type="Pfam" id="PF01425"/>
    </source>
</evidence>
<dbReference type="AlphaFoldDB" id="A0A9P7ABM6"/>
<feature type="chain" id="PRO_5040451438" evidence="1">
    <location>
        <begin position="25"/>
        <end position="137"/>
    </location>
</feature>
<evidence type="ECO:0000256" key="1">
    <source>
        <dbReference type="SAM" id="SignalP"/>
    </source>
</evidence>
<dbReference type="InterPro" id="IPR036928">
    <property type="entry name" value="AS_sf"/>
</dbReference>
<keyword evidence="4" id="KW-1185">Reference proteome</keyword>
<reference evidence="3" key="1">
    <citation type="journal article" date="2020" name="New Phytol.">
        <title>Comparative genomics reveals dynamic genome evolution in host specialist ectomycorrhizal fungi.</title>
        <authorList>
            <person name="Lofgren L.A."/>
            <person name="Nguyen N.H."/>
            <person name="Vilgalys R."/>
            <person name="Ruytinx J."/>
            <person name="Liao H.L."/>
            <person name="Branco S."/>
            <person name="Kuo A."/>
            <person name="LaButti K."/>
            <person name="Lipzen A."/>
            <person name="Andreopoulos W."/>
            <person name="Pangilinan J."/>
            <person name="Riley R."/>
            <person name="Hundley H."/>
            <person name="Na H."/>
            <person name="Barry K."/>
            <person name="Grigoriev I.V."/>
            <person name="Stajich J.E."/>
            <person name="Kennedy P.G."/>
        </authorList>
    </citation>
    <scope>NUCLEOTIDE SEQUENCE</scope>
    <source>
        <strain evidence="3">S12</strain>
    </source>
</reference>
<accession>A0A9P7ABM6</accession>
<dbReference type="Pfam" id="PF01425">
    <property type="entry name" value="Amidase"/>
    <property type="match status" value="1"/>
</dbReference>
<proteinExistence type="predicted"/>
<dbReference type="InterPro" id="IPR023631">
    <property type="entry name" value="Amidase_dom"/>
</dbReference>
<evidence type="ECO:0000313" key="4">
    <source>
        <dbReference type="Proteomes" id="UP000719766"/>
    </source>
</evidence>
<comment type="caution">
    <text evidence="3">The sequence shown here is derived from an EMBL/GenBank/DDBJ whole genome shotgun (WGS) entry which is preliminary data.</text>
</comment>
<keyword evidence="1" id="KW-0732">Signal</keyword>
<dbReference type="EMBL" id="JABBWE010000116">
    <property type="protein sequence ID" value="KAG1785202.1"/>
    <property type="molecule type" value="Genomic_DNA"/>
</dbReference>
<feature type="domain" description="Amidase" evidence="2">
    <location>
        <begin position="36"/>
        <end position="99"/>
    </location>
</feature>